<proteinExistence type="predicted"/>
<accession>A0ABZ3DPG9</accession>
<protein>
    <submittedName>
        <fullName evidence="1">Uncharacterized protein</fullName>
    </submittedName>
</protein>
<gene>
    <name evidence="1" type="ORF">OHZ10_29415</name>
</gene>
<keyword evidence="2" id="KW-1185">Reference proteome</keyword>
<evidence type="ECO:0000313" key="1">
    <source>
        <dbReference type="EMBL" id="XAE50611.1"/>
    </source>
</evidence>
<name>A0ABZ3DPG9_9BURK</name>
<dbReference type="EMBL" id="CP109822">
    <property type="protein sequence ID" value="XAE50611.1"/>
    <property type="molecule type" value="Genomic_DNA"/>
</dbReference>
<evidence type="ECO:0000313" key="2">
    <source>
        <dbReference type="Proteomes" id="UP001448498"/>
    </source>
</evidence>
<sequence>MMTTENSRADALTEAKLPDGSGFAIASMPLPKDHWLYADRTYSKPDQIEPDELPMPILTHRHRDAVVAAIRYAVRGATMCGKESDFDPDALVLNAAYALCGPHGQINEDAPAWERDIQKVIDSLDLEDWCGDESMISALERALAASPVEQPAAAPLENAELASMTRMFHAACHDLGLINEALGLDPDDGGAAPIIDAINELKVRAERPAPAPADERPAAAQIPYDGLTEEFTDEVARLANDAPGIREAVAGALESCKAIIAPQVDTAPAPVDERAAFVKELRARGVDVEPVDSVDPRLCIVGSCWLDDVLAAARAASANETGAEGAAPPFGVWFSARLDEGTLDVHDRKCAEFVYEKLITAHSPAMAAEAVASPAAGEVYQVKLPGDSESTWRDATESAYAVTTEAHRRIVYRAPPPAQADALEGLTDDQRSVIASLLESDVLSVDEDAVLREILAAHPGQPEPIAWESTTVAYTKYITDERYQKFSPEVRKWYKPYHCSSCKESRAEVTDEPSLTNPLTPYGMLCRALRIVTGTLLYDMAKHMRMSPASLSAMEFGCTPVTPEIVREVGTYFESLGVHNMRPALQFAIDAARAGDAS</sequence>
<dbReference type="Proteomes" id="UP001448498">
    <property type="component" value="Chromosome 3"/>
</dbReference>
<dbReference type="RefSeq" id="WP_342705199.1">
    <property type="nucleotide sequence ID" value="NZ_CP109822.1"/>
</dbReference>
<reference evidence="1 2" key="1">
    <citation type="submission" date="2022-10" db="EMBL/GenBank/DDBJ databases">
        <title>Genomic of Burkholderia cepacia PN-1.</title>
        <authorList>
            <person name="Yang Y."/>
            <person name="Guan H."/>
            <person name="Huang J."/>
        </authorList>
    </citation>
    <scope>NUCLEOTIDE SEQUENCE [LARGE SCALE GENOMIC DNA]</scope>
    <source>
        <strain evidence="1 2">PN-1</strain>
    </source>
</reference>
<organism evidence="1 2">
    <name type="scientific">Burkholderia arboris</name>
    <dbReference type="NCBI Taxonomy" id="488730"/>
    <lineage>
        <taxon>Bacteria</taxon>
        <taxon>Pseudomonadati</taxon>
        <taxon>Pseudomonadota</taxon>
        <taxon>Betaproteobacteria</taxon>
        <taxon>Burkholderiales</taxon>
        <taxon>Burkholderiaceae</taxon>
        <taxon>Burkholderia</taxon>
        <taxon>Burkholderia cepacia complex</taxon>
    </lineage>
</organism>